<dbReference type="InterPro" id="IPR050121">
    <property type="entry name" value="Cytochrome_P450_monoxygenase"/>
</dbReference>
<keyword evidence="6" id="KW-0408">Iron</keyword>
<evidence type="ECO:0000256" key="3">
    <source>
        <dbReference type="ARBA" id="ARBA00010617"/>
    </source>
</evidence>
<evidence type="ECO:0000313" key="9">
    <source>
        <dbReference type="Proteomes" id="UP001465976"/>
    </source>
</evidence>
<comment type="similarity">
    <text evidence="3">Belongs to the cytochrome P450 family.</text>
</comment>
<dbReference type="PANTHER" id="PTHR24305">
    <property type="entry name" value="CYTOCHROME P450"/>
    <property type="match status" value="1"/>
</dbReference>
<dbReference type="SUPFAM" id="SSF48264">
    <property type="entry name" value="Cytochrome P450"/>
    <property type="match status" value="1"/>
</dbReference>
<evidence type="ECO:0000256" key="6">
    <source>
        <dbReference type="ARBA" id="ARBA00023004"/>
    </source>
</evidence>
<keyword evidence="7" id="KW-0503">Monooxygenase</keyword>
<dbReference type="Pfam" id="PF00067">
    <property type="entry name" value="p450"/>
    <property type="match status" value="1"/>
</dbReference>
<organism evidence="8 9">
    <name type="scientific">Marasmius crinis-equi</name>
    <dbReference type="NCBI Taxonomy" id="585013"/>
    <lineage>
        <taxon>Eukaryota</taxon>
        <taxon>Fungi</taxon>
        <taxon>Dikarya</taxon>
        <taxon>Basidiomycota</taxon>
        <taxon>Agaricomycotina</taxon>
        <taxon>Agaricomycetes</taxon>
        <taxon>Agaricomycetidae</taxon>
        <taxon>Agaricales</taxon>
        <taxon>Marasmiineae</taxon>
        <taxon>Marasmiaceae</taxon>
        <taxon>Marasmius</taxon>
    </lineage>
</organism>
<evidence type="ECO:0000256" key="4">
    <source>
        <dbReference type="ARBA" id="ARBA00022723"/>
    </source>
</evidence>
<name>A0ABR3F1A4_9AGAR</name>
<protein>
    <recommendedName>
        <fullName evidence="10">Cytochrome P450</fullName>
    </recommendedName>
</protein>
<keyword evidence="9" id="KW-1185">Reference proteome</keyword>
<dbReference type="PANTHER" id="PTHR24305:SF187">
    <property type="entry name" value="P450, PUTATIVE (EUROFUNG)-RELATED"/>
    <property type="match status" value="1"/>
</dbReference>
<dbReference type="EMBL" id="JBAHYK010001243">
    <property type="protein sequence ID" value="KAL0568859.1"/>
    <property type="molecule type" value="Genomic_DNA"/>
</dbReference>
<evidence type="ECO:0000256" key="7">
    <source>
        <dbReference type="ARBA" id="ARBA00023033"/>
    </source>
</evidence>
<sequence>MKAGEERNSRRRVWSRGFTSDAIKEYQAIVVKKAAQLGEALGARSQSEVDLLEWLSFFSFDFMAEMMFGGGSQMLIDGCDVNGALKVLQKGVWANELIAHIPWFTHLARYLPAMARNVKQMENFAIQWCTRRIQDGAEKKDLWYHLTDEAGLEKVKPTLDVVASDSTLAIIAGSDTTSTAMAALFWCLMAHPDSYKRLREEVDREYPPGTDPLLDTSRHGNMKYLTACL</sequence>
<evidence type="ECO:0008006" key="10">
    <source>
        <dbReference type="Google" id="ProtNLM"/>
    </source>
</evidence>
<keyword evidence="4" id="KW-0479">Metal-binding</keyword>
<reference evidence="8 9" key="1">
    <citation type="submission" date="2024-02" db="EMBL/GenBank/DDBJ databases">
        <title>A draft genome for the cacao thread blight pathogen Marasmius crinis-equi.</title>
        <authorList>
            <person name="Cohen S.P."/>
            <person name="Baruah I.K."/>
            <person name="Amoako-Attah I."/>
            <person name="Bukari Y."/>
            <person name="Meinhardt L.W."/>
            <person name="Bailey B.A."/>
        </authorList>
    </citation>
    <scope>NUCLEOTIDE SEQUENCE [LARGE SCALE GENOMIC DNA]</scope>
    <source>
        <strain evidence="8 9">GH-76</strain>
    </source>
</reference>
<gene>
    <name evidence="8" type="ORF">V5O48_013112</name>
</gene>
<dbReference type="InterPro" id="IPR036396">
    <property type="entry name" value="Cyt_P450_sf"/>
</dbReference>
<evidence type="ECO:0000256" key="1">
    <source>
        <dbReference type="ARBA" id="ARBA00001971"/>
    </source>
</evidence>
<evidence type="ECO:0000313" key="8">
    <source>
        <dbReference type="EMBL" id="KAL0568859.1"/>
    </source>
</evidence>
<comment type="pathway">
    <text evidence="2">Secondary metabolite biosynthesis.</text>
</comment>
<dbReference type="InterPro" id="IPR001128">
    <property type="entry name" value="Cyt_P450"/>
</dbReference>
<dbReference type="Gene3D" id="1.10.630.10">
    <property type="entry name" value="Cytochrome P450"/>
    <property type="match status" value="1"/>
</dbReference>
<proteinExistence type="inferred from homology"/>
<evidence type="ECO:0000256" key="5">
    <source>
        <dbReference type="ARBA" id="ARBA00023002"/>
    </source>
</evidence>
<comment type="caution">
    <text evidence="8">The sequence shown here is derived from an EMBL/GenBank/DDBJ whole genome shotgun (WGS) entry which is preliminary data.</text>
</comment>
<comment type="cofactor">
    <cofactor evidence="1">
        <name>heme</name>
        <dbReference type="ChEBI" id="CHEBI:30413"/>
    </cofactor>
</comment>
<dbReference type="Proteomes" id="UP001465976">
    <property type="component" value="Unassembled WGS sequence"/>
</dbReference>
<keyword evidence="5" id="KW-0560">Oxidoreductase</keyword>
<accession>A0ABR3F1A4</accession>
<evidence type="ECO:0000256" key="2">
    <source>
        <dbReference type="ARBA" id="ARBA00005179"/>
    </source>
</evidence>